<feature type="region of interest" description="Disordered" evidence="1">
    <location>
        <begin position="329"/>
        <end position="352"/>
    </location>
</feature>
<keyword evidence="3" id="KW-1185">Reference proteome</keyword>
<reference evidence="2" key="1">
    <citation type="submission" date="2023-10" db="EMBL/GenBank/DDBJ databases">
        <authorList>
            <person name="Chen Y."/>
            <person name="Shah S."/>
            <person name="Dougan E. K."/>
            <person name="Thang M."/>
            <person name="Chan C."/>
        </authorList>
    </citation>
    <scope>NUCLEOTIDE SEQUENCE [LARGE SCALE GENOMIC DNA]</scope>
</reference>
<evidence type="ECO:0000313" key="2">
    <source>
        <dbReference type="EMBL" id="CAK0794625.1"/>
    </source>
</evidence>
<sequence>MGKRGQKADTQPPLPRTAGAARKRRKSGNGGGDGDDVHSQPQLSLAAFSSAFECGTCGCTDTEQKMRDTTVPSCTACFDRYSKGFTQFGSLEVVQLGVQDEDSHIHDCWEEAKRTEAGERGQFFPTSVDEGTEFIVSVVKPMVGLSRAQLVADVLHDDPEKLGIKLQDLPDHEGNCYKGILIPNPNRPYLEYDVATQVVAKMAAHKMVPSQQMFEAQSAGTFAYVKKDRCVDPSKAIAQESKMKTVCVKARTDNHTLESLRLKGDAYRKAQEELKVARQLAEEHDSSQFGSPSGAQAAAGSQLGGAVAVSAGPMLNPTAMACSRTVFTGEGGRGVPRTPGAKPRTAKSAVSEAKQSEVEELVDRRIAALGVNRCWSGVAMGRELRWAKESHASIMESNPTVQDSETADKLREHISVCDAICGLVEKPIATVPKQKLEDLLCAIEKGDEDMPSKWKMDVLKLKVTETIKLPDMDMNDFFYIIAPWEVSHPDGNVDYKFKPTRPRVITCDGSVSDKMSSCEGFFSEALAYHIQAGRGGQSKLVAFCSTCLDWLDDKCPDDETFDELVSSMTTRLQALLCIADPMCLEYSDALTTMTDARSSELGKVCLRHLNLAVKRSTHYTAPKEEFDQFYPKTNELFPVMMKTMSTLDAGSDINAVVQSGSLKAALEMLPNVVTYCRPGSFDNFKLKVAAKIGEYVDCYVFGDGVDGAADPALTAWLAEMKALLIMAKTSLPEKLSLWLKALDQIERRERDINQFNACQGLSRLATSMTEEFLTNPEKRHGVIPVIDSVLAAGGKGVADYRGSAAAIFSHIYECACKNCGEPKDVTPYLHILLKLAETDWLVEDHAAKLNKVTVMLQHWGPLVQHREEWIRLAGDDKSRLLEVNAVRVVQGIRSTILSIQAAGFAHEVISLNVDLQASIDEMNVAAQACTDMMTASLQQKTNVLKPLSKGTDSYDQSWGTGLNEGVGIEKVLQRVEETILTIDGSAYQTMINEVNEAMAQAKSWAQTFDVTTDSEAISEANDVLKMALATKYTALLIHAYKTNNGQPPKLRRVVNTYKKEMIEANIMSYVRSDVVEWAAKLSSLKG</sequence>
<protein>
    <submittedName>
        <fullName evidence="2">Uncharacterized protein</fullName>
    </submittedName>
</protein>
<evidence type="ECO:0000313" key="3">
    <source>
        <dbReference type="Proteomes" id="UP001189429"/>
    </source>
</evidence>
<comment type="caution">
    <text evidence="2">The sequence shown here is derived from an EMBL/GenBank/DDBJ whole genome shotgun (WGS) entry which is preliminary data.</text>
</comment>
<accession>A0ABN9PP16</accession>
<name>A0ABN9PP16_9DINO</name>
<organism evidence="2 3">
    <name type="scientific">Prorocentrum cordatum</name>
    <dbReference type="NCBI Taxonomy" id="2364126"/>
    <lineage>
        <taxon>Eukaryota</taxon>
        <taxon>Sar</taxon>
        <taxon>Alveolata</taxon>
        <taxon>Dinophyceae</taxon>
        <taxon>Prorocentrales</taxon>
        <taxon>Prorocentraceae</taxon>
        <taxon>Prorocentrum</taxon>
    </lineage>
</organism>
<gene>
    <name evidence="2" type="ORF">PCOR1329_LOCUS4543</name>
</gene>
<feature type="region of interest" description="Disordered" evidence="1">
    <location>
        <begin position="1"/>
        <end position="40"/>
    </location>
</feature>
<proteinExistence type="predicted"/>
<dbReference type="EMBL" id="CAUYUJ010001175">
    <property type="protein sequence ID" value="CAK0794625.1"/>
    <property type="molecule type" value="Genomic_DNA"/>
</dbReference>
<dbReference type="Proteomes" id="UP001189429">
    <property type="component" value="Unassembled WGS sequence"/>
</dbReference>
<evidence type="ECO:0000256" key="1">
    <source>
        <dbReference type="SAM" id="MobiDB-lite"/>
    </source>
</evidence>